<evidence type="ECO:0000256" key="1">
    <source>
        <dbReference type="ARBA" id="ARBA00022737"/>
    </source>
</evidence>
<accession>A0A5C5XZ19</accession>
<dbReference type="InterPro" id="IPR036770">
    <property type="entry name" value="Ankyrin_rpt-contain_sf"/>
</dbReference>
<dbReference type="RefSeq" id="WP_146438424.1">
    <property type="nucleotide sequence ID" value="NZ_SJPL01000001.1"/>
</dbReference>
<evidence type="ECO:0000256" key="4">
    <source>
        <dbReference type="SAM" id="Phobius"/>
    </source>
</evidence>
<feature type="transmembrane region" description="Helical" evidence="4">
    <location>
        <begin position="39"/>
        <end position="61"/>
    </location>
</feature>
<keyword evidence="4" id="KW-0472">Membrane</keyword>
<dbReference type="SMART" id="SM00248">
    <property type="entry name" value="ANK"/>
    <property type="match status" value="2"/>
</dbReference>
<dbReference type="EMBL" id="SJPL01000001">
    <property type="protein sequence ID" value="TWT68627.1"/>
    <property type="molecule type" value="Genomic_DNA"/>
</dbReference>
<comment type="caution">
    <text evidence="5">The sequence shown here is derived from an EMBL/GenBank/DDBJ whole genome shotgun (WGS) entry which is preliminary data.</text>
</comment>
<feature type="repeat" description="ANK" evidence="3">
    <location>
        <begin position="90"/>
        <end position="122"/>
    </location>
</feature>
<dbReference type="InterPro" id="IPR002110">
    <property type="entry name" value="Ankyrin_rpt"/>
</dbReference>
<dbReference type="AlphaFoldDB" id="A0A5C5XZ19"/>
<evidence type="ECO:0000313" key="5">
    <source>
        <dbReference type="EMBL" id="TWT68627.1"/>
    </source>
</evidence>
<keyword evidence="2 3" id="KW-0040">ANK repeat</keyword>
<protein>
    <submittedName>
        <fullName evidence="5">Ankyrin repeat protein</fullName>
    </submittedName>
</protein>
<dbReference type="PROSITE" id="PS50088">
    <property type="entry name" value="ANK_REPEAT"/>
    <property type="match status" value="2"/>
</dbReference>
<name>A0A5C5XZ19_9PLAN</name>
<dbReference type="PANTHER" id="PTHR24171:SF9">
    <property type="entry name" value="ANKYRIN REPEAT DOMAIN-CONTAINING PROTEIN 39"/>
    <property type="match status" value="1"/>
</dbReference>
<keyword evidence="4" id="KW-1133">Transmembrane helix</keyword>
<dbReference type="PANTHER" id="PTHR24171">
    <property type="entry name" value="ANKYRIN REPEAT DOMAIN-CONTAINING PROTEIN 39-RELATED"/>
    <property type="match status" value="1"/>
</dbReference>
<evidence type="ECO:0000313" key="6">
    <source>
        <dbReference type="Proteomes" id="UP000317238"/>
    </source>
</evidence>
<keyword evidence="4" id="KW-0812">Transmembrane</keyword>
<dbReference type="SUPFAM" id="SSF48403">
    <property type="entry name" value="Ankyrin repeat"/>
    <property type="match status" value="1"/>
</dbReference>
<dbReference type="Pfam" id="PF12796">
    <property type="entry name" value="Ank_2"/>
    <property type="match status" value="1"/>
</dbReference>
<evidence type="ECO:0000256" key="3">
    <source>
        <dbReference type="PROSITE-ProRule" id="PRU00023"/>
    </source>
</evidence>
<proteinExistence type="predicted"/>
<dbReference type="Gene3D" id="1.25.40.20">
    <property type="entry name" value="Ankyrin repeat-containing domain"/>
    <property type="match status" value="1"/>
</dbReference>
<keyword evidence="6" id="KW-1185">Reference proteome</keyword>
<evidence type="ECO:0000256" key="2">
    <source>
        <dbReference type="ARBA" id="ARBA00023043"/>
    </source>
</evidence>
<gene>
    <name evidence="5" type="ORF">Pan14r_08740</name>
</gene>
<feature type="repeat" description="ANK" evidence="3">
    <location>
        <begin position="123"/>
        <end position="150"/>
    </location>
</feature>
<sequence length="150" mass="16398">MFGLSVPELAIIALMCLPIVLLIGVMLKKMGYSDLTAIGLALLVLTPLNWLVLAYVVFFKWPIHEELELLRRQVADKATPESIRPALREGQSHPLHVAIRKGYADVVEALISQGVDVDAKTADGQTPLQLAVACEHDEIAELLRRHGATG</sequence>
<dbReference type="OrthoDB" id="13225at2"/>
<organism evidence="5 6">
    <name type="scientific">Crateriforma conspicua</name>
    <dbReference type="NCBI Taxonomy" id="2527996"/>
    <lineage>
        <taxon>Bacteria</taxon>
        <taxon>Pseudomonadati</taxon>
        <taxon>Planctomycetota</taxon>
        <taxon>Planctomycetia</taxon>
        <taxon>Planctomycetales</taxon>
        <taxon>Planctomycetaceae</taxon>
        <taxon>Crateriforma</taxon>
    </lineage>
</organism>
<dbReference type="Proteomes" id="UP000317238">
    <property type="component" value="Unassembled WGS sequence"/>
</dbReference>
<keyword evidence="1" id="KW-0677">Repeat</keyword>
<reference evidence="5 6" key="1">
    <citation type="submission" date="2019-02" db="EMBL/GenBank/DDBJ databases">
        <title>Deep-cultivation of Planctomycetes and their phenomic and genomic characterization uncovers novel biology.</title>
        <authorList>
            <person name="Wiegand S."/>
            <person name="Jogler M."/>
            <person name="Boedeker C."/>
            <person name="Pinto D."/>
            <person name="Vollmers J."/>
            <person name="Rivas-Marin E."/>
            <person name="Kohn T."/>
            <person name="Peeters S.H."/>
            <person name="Heuer A."/>
            <person name="Rast P."/>
            <person name="Oberbeckmann S."/>
            <person name="Bunk B."/>
            <person name="Jeske O."/>
            <person name="Meyerdierks A."/>
            <person name="Storesund J.E."/>
            <person name="Kallscheuer N."/>
            <person name="Luecker S."/>
            <person name="Lage O.M."/>
            <person name="Pohl T."/>
            <person name="Merkel B.J."/>
            <person name="Hornburger P."/>
            <person name="Mueller R.-W."/>
            <person name="Bruemmer F."/>
            <person name="Labrenz M."/>
            <person name="Spormann A.M."/>
            <person name="Op Den Camp H."/>
            <person name="Overmann J."/>
            <person name="Amann R."/>
            <person name="Jetten M.S.M."/>
            <person name="Mascher T."/>
            <person name="Medema M.H."/>
            <person name="Devos D.P."/>
            <person name="Kaster A.-K."/>
            <person name="Ovreas L."/>
            <person name="Rohde M."/>
            <person name="Galperin M.Y."/>
            <person name="Jogler C."/>
        </authorList>
    </citation>
    <scope>NUCLEOTIDE SEQUENCE [LARGE SCALE GENOMIC DNA]</scope>
    <source>
        <strain evidence="5 6">Pan14r</strain>
    </source>
</reference>
<dbReference type="PROSITE" id="PS50297">
    <property type="entry name" value="ANK_REP_REGION"/>
    <property type="match status" value="2"/>
</dbReference>
<feature type="transmembrane region" description="Helical" evidence="4">
    <location>
        <begin position="6"/>
        <end position="27"/>
    </location>
</feature>